<dbReference type="SMART" id="SM00927">
    <property type="entry name" value="MutH"/>
    <property type="match status" value="1"/>
</dbReference>
<reference evidence="5" key="1">
    <citation type="submission" date="2024-02" db="EMBL/GenBank/DDBJ databases">
        <title>Draft genome sequence of new strains in genus Ureaplasma.</title>
        <authorList>
            <person name="Nakajima Y."/>
            <person name="Segawa T."/>
        </authorList>
    </citation>
    <scope>NUCLEOTIDE SEQUENCE [LARGE SCALE GENOMIC DNA]</scope>
    <source>
        <strain evidence="5">OM1</strain>
    </source>
</reference>
<evidence type="ECO:0000256" key="2">
    <source>
        <dbReference type="ARBA" id="ARBA00022759"/>
    </source>
</evidence>
<keyword evidence="2 5" id="KW-0255">Endonuclease</keyword>
<keyword evidence="6" id="KW-1185">Reference proteome</keyword>
<dbReference type="InterPro" id="IPR011335">
    <property type="entry name" value="Restrct_endonuc-II-like"/>
</dbReference>
<gene>
    <name evidence="5" type="ORF">UREOM_6380</name>
</gene>
<accession>A0ABP9U9R2</accession>
<dbReference type="InterPro" id="IPR037057">
    <property type="entry name" value="DNA_rep_MutH/T2_RE_sf"/>
</dbReference>
<organism evidence="5 6">
    <name type="scientific">Ureaplasma ceti</name>
    <dbReference type="NCBI Taxonomy" id="3119530"/>
    <lineage>
        <taxon>Bacteria</taxon>
        <taxon>Bacillati</taxon>
        <taxon>Mycoplasmatota</taxon>
        <taxon>Mycoplasmoidales</taxon>
        <taxon>Mycoplasmoidaceae</taxon>
        <taxon>Ureaplasma</taxon>
    </lineage>
</organism>
<feature type="domain" description="DNA mismatch repair MutH/Type II restriction enzyme Sau3AI" evidence="4">
    <location>
        <begin position="57"/>
        <end position="165"/>
    </location>
</feature>
<keyword evidence="3" id="KW-0378">Hydrolase</keyword>
<dbReference type="CDD" id="cd22356">
    <property type="entry name" value="Sau3AI_N-like"/>
    <property type="match status" value="1"/>
</dbReference>
<evidence type="ECO:0000313" key="5">
    <source>
        <dbReference type="EMBL" id="GAA5414927.1"/>
    </source>
</evidence>
<evidence type="ECO:0000313" key="6">
    <source>
        <dbReference type="Proteomes" id="UP001449582"/>
    </source>
</evidence>
<dbReference type="GO" id="GO:0004519">
    <property type="term" value="F:endonuclease activity"/>
    <property type="evidence" value="ECO:0007669"/>
    <property type="project" value="UniProtKB-KW"/>
</dbReference>
<dbReference type="EMBL" id="BAABQM010000005">
    <property type="protein sequence ID" value="GAA5414927.1"/>
    <property type="molecule type" value="Genomic_DNA"/>
</dbReference>
<dbReference type="SUPFAM" id="SSF52980">
    <property type="entry name" value="Restriction endonuclease-like"/>
    <property type="match status" value="2"/>
</dbReference>
<dbReference type="Gene3D" id="3.40.600.10">
    <property type="entry name" value="DNA mismatch repair MutH/Restriction endonuclease, type II"/>
    <property type="match status" value="2"/>
</dbReference>
<evidence type="ECO:0000256" key="3">
    <source>
        <dbReference type="ARBA" id="ARBA00022801"/>
    </source>
</evidence>
<name>A0ABP9U9R2_9BACT</name>
<dbReference type="InterPro" id="IPR011337">
    <property type="entry name" value="DNA_rep_MutH/RE_typeII_Sau3AI"/>
</dbReference>
<sequence length="469" mass="55010">MANKTIIKKSLKEIEDFAREWENALSDTNLKKFIKSGYEFNSKDKGWLGNLIQSEIFKIPVNSRPEPDFDEYGIELKVSGLIPTNDNTSFTAKERLVFSAINYETLVNQQDIYESDFLKKNKYILLVFYKYDNNFKTKNYRAIKLISTRLIDLTQLEEFEQIKRDYETVVKLVKEGKAEEISSSLTKYLEACTKGQNANSLRVQPFSDVKAKARAWAFKNKLLTKIFYNTWKKYEFKNYDSIQDVISEILKYQGRTLKSLYEEFDIKNTNGKSSRSSVIKAILKIKRFDEIKILATEQITLKTINLEKNGMSLIEHSPITPIRIEDFNEEQKFEDSDLYNICSSGMLVVVFKKEKDKAKIESTILQDCFMLNFDNDEIKTIKSVYYKTMDLCNNGVVYREINPDKKRRKTYLVHESDNQVIHIRPKAKDSKETYQTKNGQIITKISFSLNHKTIEQKYQNYLKNKKRAE</sequence>
<keyword evidence="1" id="KW-0540">Nuclease</keyword>
<comment type="caution">
    <text evidence="5">The sequence shown here is derived from an EMBL/GenBank/DDBJ whole genome shotgun (WGS) entry which is preliminary data.</text>
</comment>
<dbReference type="CDD" id="cd22355">
    <property type="entry name" value="Sau3AI_C"/>
    <property type="match status" value="1"/>
</dbReference>
<protein>
    <submittedName>
        <fullName evidence="5">MutH/Sau3AI family endonuclease</fullName>
    </submittedName>
</protein>
<dbReference type="Pfam" id="PF02976">
    <property type="entry name" value="MutH"/>
    <property type="match status" value="1"/>
</dbReference>
<dbReference type="RefSeq" id="WP_353290088.1">
    <property type="nucleotide sequence ID" value="NZ_BAABQM010000005.1"/>
</dbReference>
<dbReference type="Proteomes" id="UP001449582">
    <property type="component" value="Unassembled WGS sequence"/>
</dbReference>
<evidence type="ECO:0000256" key="1">
    <source>
        <dbReference type="ARBA" id="ARBA00022722"/>
    </source>
</evidence>
<proteinExistence type="predicted"/>
<evidence type="ECO:0000259" key="4">
    <source>
        <dbReference type="SMART" id="SM00927"/>
    </source>
</evidence>